<dbReference type="Pfam" id="PF22725">
    <property type="entry name" value="GFO_IDH_MocA_C3"/>
    <property type="match status" value="1"/>
</dbReference>
<dbReference type="Pfam" id="PF01408">
    <property type="entry name" value="GFO_IDH_MocA"/>
    <property type="match status" value="1"/>
</dbReference>
<comment type="caution">
    <text evidence="3">The sequence shown here is derived from an EMBL/GenBank/DDBJ whole genome shotgun (WGS) entry which is preliminary data.</text>
</comment>
<dbReference type="EMBL" id="QBUD01000001">
    <property type="protein sequence ID" value="PUB18955.1"/>
    <property type="molecule type" value="Genomic_DNA"/>
</dbReference>
<dbReference type="AlphaFoldDB" id="A0A2T6KQZ1"/>
<reference evidence="3 4" key="1">
    <citation type="submission" date="2018-04" db="EMBL/GenBank/DDBJ databases">
        <title>Genomic Encyclopedia of Archaeal and Bacterial Type Strains, Phase II (KMG-II): from individual species to whole genera.</title>
        <authorList>
            <person name="Goeker M."/>
        </authorList>
    </citation>
    <scope>NUCLEOTIDE SEQUENCE [LARGE SCALE GENOMIC DNA]</scope>
    <source>
        <strain evidence="3 4">DSM 29955</strain>
    </source>
</reference>
<dbReference type="InterPro" id="IPR055170">
    <property type="entry name" value="GFO_IDH_MocA-like_dom"/>
</dbReference>
<feature type="domain" description="GFO/IDH/MocA-like oxidoreductase" evidence="2">
    <location>
        <begin position="136"/>
        <end position="232"/>
    </location>
</feature>
<sequence length="346" mass="36055">MGAPLAICVVGGGSIGMRHIGCAQASDLVRLSAVVEADAARRDALAAMGLPVVADIDAVPADTKAAVIATPTPNHAQVGLDCLAKGWGVLVEKPLTETLADADLLCARAAALGLPLVAGHHRRCHPFVAHARTRLQDIGDMVAVQGIWALRKHDSYYDVAWRRAPGAGPILTNLSHEIDLLHCLAGPITEVTAMNSNATRGFAVEDTSAISLRFASGALGTFILSDAGVSPWAFEAATGENPAIAVRGEDPLRFIGTAGALSFPTLQMWKGDGQAAPDWQHPLNKIAAPELPRVDAIAEQLDRFAAVVGGAEDDLIATGDDGRRTMQVLDAIHKAAHTGQSQAISP</sequence>
<dbReference type="RefSeq" id="WP_108384650.1">
    <property type="nucleotide sequence ID" value="NZ_QBUD01000001.1"/>
</dbReference>
<dbReference type="SUPFAM" id="SSF55347">
    <property type="entry name" value="Glyceraldehyde-3-phosphate dehydrogenase-like, C-terminal domain"/>
    <property type="match status" value="1"/>
</dbReference>
<dbReference type="InterPro" id="IPR000683">
    <property type="entry name" value="Gfo/Idh/MocA-like_OxRdtase_N"/>
</dbReference>
<protein>
    <submittedName>
        <fullName evidence="3">Putative dehydrogenase</fullName>
    </submittedName>
</protein>
<dbReference type="InterPro" id="IPR036291">
    <property type="entry name" value="NAD(P)-bd_dom_sf"/>
</dbReference>
<dbReference type="PANTHER" id="PTHR43377">
    <property type="entry name" value="BILIVERDIN REDUCTASE A"/>
    <property type="match status" value="1"/>
</dbReference>
<evidence type="ECO:0000259" key="2">
    <source>
        <dbReference type="Pfam" id="PF22725"/>
    </source>
</evidence>
<feature type="domain" description="Gfo/Idh/MocA-like oxidoreductase N-terminal" evidence="1">
    <location>
        <begin position="7"/>
        <end position="119"/>
    </location>
</feature>
<dbReference type="OrthoDB" id="9792935at2"/>
<dbReference type="InterPro" id="IPR051450">
    <property type="entry name" value="Gfo/Idh/MocA_Oxidoreductases"/>
</dbReference>
<dbReference type="Proteomes" id="UP000244523">
    <property type="component" value="Unassembled WGS sequence"/>
</dbReference>
<dbReference type="Gene3D" id="3.30.360.10">
    <property type="entry name" value="Dihydrodipicolinate Reductase, domain 2"/>
    <property type="match status" value="1"/>
</dbReference>
<keyword evidence="4" id="KW-1185">Reference proteome</keyword>
<evidence type="ECO:0000259" key="1">
    <source>
        <dbReference type="Pfam" id="PF01408"/>
    </source>
</evidence>
<dbReference type="SUPFAM" id="SSF51735">
    <property type="entry name" value="NAD(P)-binding Rossmann-fold domains"/>
    <property type="match status" value="1"/>
</dbReference>
<evidence type="ECO:0000313" key="3">
    <source>
        <dbReference type="EMBL" id="PUB18955.1"/>
    </source>
</evidence>
<accession>A0A2T6KQZ1</accession>
<dbReference type="Gene3D" id="3.40.50.720">
    <property type="entry name" value="NAD(P)-binding Rossmann-like Domain"/>
    <property type="match status" value="1"/>
</dbReference>
<gene>
    <name evidence="3" type="ORF">C8N45_101546</name>
</gene>
<organism evidence="3 4">
    <name type="scientific">Yoonia sediminilitoris</name>
    <dbReference type="NCBI Taxonomy" id="1286148"/>
    <lineage>
        <taxon>Bacteria</taxon>
        <taxon>Pseudomonadati</taxon>
        <taxon>Pseudomonadota</taxon>
        <taxon>Alphaproteobacteria</taxon>
        <taxon>Rhodobacterales</taxon>
        <taxon>Paracoccaceae</taxon>
        <taxon>Yoonia</taxon>
    </lineage>
</organism>
<name>A0A2T6KQZ1_9RHOB</name>
<dbReference type="PANTHER" id="PTHR43377:SF8">
    <property type="entry name" value="BLR3664 PROTEIN"/>
    <property type="match status" value="1"/>
</dbReference>
<proteinExistence type="predicted"/>
<evidence type="ECO:0000313" key="4">
    <source>
        <dbReference type="Proteomes" id="UP000244523"/>
    </source>
</evidence>
<dbReference type="GO" id="GO:0000166">
    <property type="term" value="F:nucleotide binding"/>
    <property type="evidence" value="ECO:0007669"/>
    <property type="project" value="InterPro"/>
</dbReference>